<proteinExistence type="predicted"/>
<dbReference type="KEGG" id="bcy:Bcer98_1723"/>
<accession>A7GPG7</accession>
<dbReference type="OrthoDB" id="2894861at2"/>
<gene>
    <name evidence="1" type="ordered locus">Bcer98_1723</name>
</gene>
<reference evidence="1 2" key="1">
    <citation type="journal article" date="2008" name="Chem. Biol. Interact.">
        <title>Extending the Bacillus cereus group genomics to putative food-borne pathogens of different toxicity.</title>
        <authorList>
            <person name="Lapidus A."/>
            <person name="Goltsman E."/>
            <person name="Auger S."/>
            <person name="Galleron N."/>
            <person name="Segurens B."/>
            <person name="Dossat C."/>
            <person name="Land M.L."/>
            <person name="Broussolle V."/>
            <person name="Brillard J."/>
            <person name="Guinebretiere M.H."/>
            <person name="Sanchis V."/>
            <person name="Nguen-The C."/>
            <person name="Lereclus D."/>
            <person name="Richardson P."/>
            <person name="Wincker P."/>
            <person name="Weissenbach J."/>
            <person name="Ehrlich S.D."/>
            <person name="Sorokin A."/>
        </authorList>
    </citation>
    <scope>NUCLEOTIDE SEQUENCE [LARGE SCALE GENOMIC DNA]</scope>
    <source>
        <strain evidence="2">DSM 22905 / CIP 110041 / 391-98 / NVH 391-98</strain>
    </source>
</reference>
<name>A7GPG7_BACCN</name>
<dbReference type="AlphaFoldDB" id="A7GPG7"/>
<sequence>MYTFPARITVAAPMSPSTHVASIHAGTSDVGVALPTTWQHYQSPWGATPSFWQHNNHSTSSSGYHYPFQIFYHFPSIYFQNFYGTFNI</sequence>
<organism evidence="1 2">
    <name type="scientific">Bacillus cytotoxicus (strain DSM 22905 / CIP 110041 / 391-98 / NVH 391-98)</name>
    <dbReference type="NCBI Taxonomy" id="315749"/>
    <lineage>
        <taxon>Bacteria</taxon>
        <taxon>Bacillati</taxon>
        <taxon>Bacillota</taxon>
        <taxon>Bacilli</taxon>
        <taxon>Bacillales</taxon>
        <taxon>Bacillaceae</taxon>
        <taxon>Bacillus</taxon>
        <taxon>Bacillus cereus group</taxon>
    </lineage>
</organism>
<evidence type="ECO:0000313" key="2">
    <source>
        <dbReference type="Proteomes" id="UP000002300"/>
    </source>
</evidence>
<dbReference type="GeneID" id="92823118"/>
<dbReference type="Proteomes" id="UP000002300">
    <property type="component" value="Chromosome"/>
</dbReference>
<dbReference type="HOGENOM" id="CLU_2393598_0_0_9"/>
<keyword evidence="2" id="KW-1185">Reference proteome</keyword>
<evidence type="ECO:0000313" key="1">
    <source>
        <dbReference type="EMBL" id="ABS22025.1"/>
    </source>
</evidence>
<dbReference type="RefSeq" id="WP_012094214.1">
    <property type="nucleotide sequence ID" value="NC_009674.1"/>
</dbReference>
<dbReference type="EMBL" id="CP000764">
    <property type="protein sequence ID" value="ABS22025.1"/>
    <property type="molecule type" value="Genomic_DNA"/>
</dbReference>
<protein>
    <submittedName>
        <fullName evidence="1">Uncharacterized protein</fullName>
    </submittedName>
</protein>